<keyword evidence="7" id="KW-1185">Reference proteome</keyword>
<evidence type="ECO:0000256" key="2">
    <source>
        <dbReference type="ARBA" id="ARBA00023125"/>
    </source>
</evidence>
<gene>
    <name evidence="6" type="ORF">J2Z70_004338</name>
</gene>
<sequence>MARQRLQADESKSFILSQARTLFIKNGYKGTTMDGLCEITNLSKGNLYHHFKNKEDIFLQLLEDYVEQLSLKWDSAEYQSLSPAHQLLTLADLFGRECENPLLTVAEEYFKTLPEDSPKTLKVAESLELIPNSINEAVQKGVDQQLFTGTDAESLSFAILSMLVGATQLCLAMPNLNSDQYASMHVNAIELLLSGIAAGK</sequence>
<keyword evidence="1" id="KW-0805">Transcription regulation</keyword>
<keyword evidence="2 4" id="KW-0238">DNA-binding</keyword>
<dbReference type="SUPFAM" id="SSF48498">
    <property type="entry name" value="Tetracyclin repressor-like, C-terminal domain"/>
    <property type="match status" value="1"/>
</dbReference>
<reference evidence="6 7" key="1">
    <citation type="submission" date="2021-03" db="EMBL/GenBank/DDBJ databases">
        <title>Genomic Encyclopedia of Type Strains, Phase IV (KMG-IV): sequencing the most valuable type-strain genomes for metagenomic binning, comparative biology and taxonomic classification.</title>
        <authorList>
            <person name="Goeker M."/>
        </authorList>
    </citation>
    <scope>NUCLEOTIDE SEQUENCE [LARGE SCALE GENOMIC DNA]</scope>
    <source>
        <strain evidence="6 7">DSM 101953</strain>
    </source>
</reference>
<comment type="caution">
    <text evidence="6">The sequence shown here is derived from an EMBL/GenBank/DDBJ whole genome shotgun (WGS) entry which is preliminary data.</text>
</comment>
<protein>
    <submittedName>
        <fullName evidence="6">AcrR family transcriptional regulator</fullName>
    </submittedName>
</protein>
<dbReference type="InterPro" id="IPR036271">
    <property type="entry name" value="Tet_transcr_reg_TetR-rel_C_sf"/>
</dbReference>
<accession>A0ABS4NY16</accession>
<name>A0ABS4NY16_9BACL</name>
<evidence type="ECO:0000313" key="6">
    <source>
        <dbReference type="EMBL" id="MBP2114177.1"/>
    </source>
</evidence>
<evidence type="ECO:0000256" key="3">
    <source>
        <dbReference type="ARBA" id="ARBA00023163"/>
    </source>
</evidence>
<dbReference type="RefSeq" id="WP_209876562.1">
    <property type="nucleotide sequence ID" value="NZ_JAGGLV010000015.1"/>
</dbReference>
<dbReference type="Gene3D" id="1.10.10.60">
    <property type="entry name" value="Homeodomain-like"/>
    <property type="match status" value="1"/>
</dbReference>
<evidence type="ECO:0000256" key="1">
    <source>
        <dbReference type="ARBA" id="ARBA00023015"/>
    </source>
</evidence>
<dbReference type="PROSITE" id="PS50977">
    <property type="entry name" value="HTH_TETR_2"/>
    <property type="match status" value="1"/>
</dbReference>
<dbReference type="Proteomes" id="UP000773462">
    <property type="component" value="Unassembled WGS sequence"/>
</dbReference>
<evidence type="ECO:0000313" key="7">
    <source>
        <dbReference type="Proteomes" id="UP000773462"/>
    </source>
</evidence>
<dbReference type="InterPro" id="IPR001647">
    <property type="entry name" value="HTH_TetR"/>
</dbReference>
<dbReference type="PROSITE" id="PS01081">
    <property type="entry name" value="HTH_TETR_1"/>
    <property type="match status" value="1"/>
</dbReference>
<dbReference type="Pfam" id="PF00440">
    <property type="entry name" value="TetR_N"/>
    <property type="match status" value="1"/>
</dbReference>
<proteinExistence type="predicted"/>
<feature type="domain" description="HTH tetR-type" evidence="5">
    <location>
        <begin position="9"/>
        <end position="69"/>
    </location>
</feature>
<evidence type="ECO:0000259" key="5">
    <source>
        <dbReference type="PROSITE" id="PS50977"/>
    </source>
</evidence>
<dbReference type="Gene3D" id="1.10.357.10">
    <property type="entry name" value="Tetracycline Repressor, domain 2"/>
    <property type="match status" value="1"/>
</dbReference>
<dbReference type="EMBL" id="JAGGLV010000015">
    <property type="protein sequence ID" value="MBP2114177.1"/>
    <property type="molecule type" value="Genomic_DNA"/>
</dbReference>
<dbReference type="SUPFAM" id="SSF46689">
    <property type="entry name" value="Homeodomain-like"/>
    <property type="match status" value="1"/>
</dbReference>
<dbReference type="PANTHER" id="PTHR47506">
    <property type="entry name" value="TRANSCRIPTIONAL REGULATORY PROTEIN"/>
    <property type="match status" value="1"/>
</dbReference>
<dbReference type="InterPro" id="IPR009057">
    <property type="entry name" value="Homeodomain-like_sf"/>
</dbReference>
<dbReference type="InterPro" id="IPR023772">
    <property type="entry name" value="DNA-bd_HTH_TetR-type_CS"/>
</dbReference>
<keyword evidence="3" id="KW-0804">Transcription</keyword>
<organism evidence="6 7">
    <name type="scientific">Paenibacillus silagei</name>
    <dbReference type="NCBI Taxonomy" id="1670801"/>
    <lineage>
        <taxon>Bacteria</taxon>
        <taxon>Bacillati</taxon>
        <taxon>Bacillota</taxon>
        <taxon>Bacilli</taxon>
        <taxon>Bacillales</taxon>
        <taxon>Paenibacillaceae</taxon>
        <taxon>Paenibacillus</taxon>
    </lineage>
</organism>
<evidence type="ECO:0000256" key="4">
    <source>
        <dbReference type="PROSITE-ProRule" id="PRU00335"/>
    </source>
</evidence>
<dbReference type="PANTHER" id="PTHR47506:SF3">
    <property type="entry name" value="HTH-TYPE TRANSCRIPTIONAL REGULATOR LMRA"/>
    <property type="match status" value="1"/>
</dbReference>
<dbReference type="PRINTS" id="PR00455">
    <property type="entry name" value="HTHTETR"/>
</dbReference>
<feature type="DNA-binding region" description="H-T-H motif" evidence="4">
    <location>
        <begin position="32"/>
        <end position="51"/>
    </location>
</feature>